<evidence type="ECO:0000313" key="3">
    <source>
        <dbReference type="EMBL" id="ETS75281.1"/>
    </source>
</evidence>
<dbReference type="Proteomes" id="UP000030651">
    <property type="component" value="Unassembled WGS sequence"/>
</dbReference>
<dbReference type="InterPro" id="IPR018253">
    <property type="entry name" value="DnaJ_domain_CS"/>
</dbReference>
<dbReference type="Gene3D" id="1.10.287.110">
    <property type="entry name" value="DnaJ domain"/>
    <property type="match status" value="1"/>
</dbReference>
<accession>W3WR42</accession>
<dbReference type="InterPro" id="IPR001623">
    <property type="entry name" value="DnaJ_domain"/>
</dbReference>
<dbReference type="RefSeq" id="XP_007838997.1">
    <property type="nucleotide sequence ID" value="XM_007840806.1"/>
</dbReference>
<dbReference type="PRINTS" id="PR00625">
    <property type="entry name" value="JDOMAIN"/>
</dbReference>
<dbReference type="CDD" id="cd06257">
    <property type="entry name" value="DnaJ"/>
    <property type="match status" value="1"/>
</dbReference>
<dbReference type="InterPro" id="IPR050817">
    <property type="entry name" value="DjlA_DnaK_co-chaperone"/>
</dbReference>
<organism evidence="3 4">
    <name type="scientific">Pestalotiopsis fici (strain W106-1 / CGMCC3.15140)</name>
    <dbReference type="NCBI Taxonomy" id="1229662"/>
    <lineage>
        <taxon>Eukaryota</taxon>
        <taxon>Fungi</taxon>
        <taxon>Dikarya</taxon>
        <taxon>Ascomycota</taxon>
        <taxon>Pezizomycotina</taxon>
        <taxon>Sordariomycetes</taxon>
        <taxon>Xylariomycetidae</taxon>
        <taxon>Amphisphaeriales</taxon>
        <taxon>Sporocadaceae</taxon>
        <taxon>Pestalotiopsis</taxon>
    </lineage>
</organism>
<dbReference type="SMART" id="SM00271">
    <property type="entry name" value="DnaJ"/>
    <property type="match status" value="1"/>
</dbReference>
<evidence type="ECO:0000259" key="2">
    <source>
        <dbReference type="PROSITE" id="PS50076"/>
    </source>
</evidence>
<proteinExistence type="predicted"/>
<keyword evidence="4" id="KW-1185">Reference proteome</keyword>
<dbReference type="PROSITE" id="PS50076">
    <property type="entry name" value="DNAJ_2"/>
    <property type="match status" value="1"/>
</dbReference>
<dbReference type="GeneID" id="19277238"/>
<dbReference type="eggNOG" id="ENOG502RYTK">
    <property type="taxonomic scope" value="Eukaryota"/>
</dbReference>
<evidence type="ECO:0000256" key="1">
    <source>
        <dbReference type="SAM" id="MobiDB-lite"/>
    </source>
</evidence>
<dbReference type="EMBL" id="KI912118">
    <property type="protein sequence ID" value="ETS75281.1"/>
    <property type="molecule type" value="Genomic_DNA"/>
</dbReference>
<dbReference type="KEGG" id="pfy:PFICI_12225"/>
<feature type="domain" description="J" evidence="2">
    <location>
        <begin position="74"/>
        <end position="153"/>
    </location>
</feature>
<protein>
    <recommendedName>
        <fullName evidence="2">J domain-containing protein</fullName>
    </recommendedName>
</protein>
<name>W3WR42_PESFW</name>
<dbReference type="Pfam" id="PF00226">
    <property type="entry name" value="DnaJ"/>
    <property type="match status" value="1"/>
</dbReference>
<dbReference type="SUPFAM" id="SSF46565">
    <property type="entry name" value="Chaperone J-domain"/>
    <property type="match status" value="1"/>
</dbReference>
<dbReference type="AlphaFoldDB" id="W3WR42"/>
<feature type="region of interest" description="Disordered" evidence="1">
    <location>
        <begin position="33"/>
        <end position="81"/>
    </location>
</feature>
<dbReference type="STRING" id="1229662.W3WR42"/>
<dbReference type="OMA" id="NGHPLCK"/>
<gene>
    <name evidence="3" type="ORF">PFICI_12225</name>
</gene>
<sequence>MLKPSTLAICSSSNLPTFVWPFSSITSPSPCLRSRRLSASTQRTTRQQRRSVRGYATVHDGHNNSSSNYHPDPSKWPSAANPTPYQIFDQKMTAPYSKARFYELVKLYHPDRHRHSLDDTLSDKTRLERYRLVVAANEILSDPGKRRAYDLYGAGWDSVRSMDNMSFRNADHSWRNEPGNPSMNATWEDWERWYGERGGGQKQKQQTVFMSNELFVVVLCAFIVAGSMGQARRASANTMAIIEMRDQKHDAISHDMARRRTEQGPLTRHERVESFLRQREGWNLASSTASHGHHHDEEGK</sequence>
<reference evidence="4" key="1">
    <citation type="journal article" date="2015" name="BMC Genomics">
        <title>Genomic and transcriptomic analysis of the endophytic fungus Pestalotiopsis fici reveals its lifestyle and high potential for synthesis of natural products.</title>
        <authorList>
            <person name="Wang X."/>
            <person name="Zhang X."/>
            <person name="Liu L."/>
            <person name="Xiang M."/>
            <person name="Wang W."/>
            <person name="Sun X."/>
            <person name="Che Y."/>
            <person name="Guo L."/>
            <person name="Liu G."/>
            <person name="Guo L."/>
            <person name="Wang C."/>
            <person name="Yin W.B."/>
            <person name="Stadler M."/>
            <person name="Zhang X."/>
            <person name="Liu X."/>
        </authorList>
    </citation>
    <scope>NUCLEOTIDE SEQUENCE [LARGE SCALE GENOMIC DNA]</scope>
    <source>
        <strain evidence="4">W106-1 / CGMCC3.15140</strain>
    </source>
</reference>
<dbReference type="PROSITE" id="PS00636">
    <property type="entry name" value="DNAJ_1"/>
    <property type="match status" value="1"/>
</dbReference>
<evidence type="ECO:0000313" key="4">
    <source>
        <dbReference type="Proteomes" id="UP000030651"/>
    </source>
</evidence>
<dbReference type="InterPro" id="IPR036869">
    <property type="entry name" value="J_dom_sf"/>
</dbReference>
<feature type="compositionally biased region" description="Low complexity" evidence="1">
    <location>
        <begin position="33"/>
        <end position="45"/>
    </location>
</feature>
<dbReference type="HOGENOM" id="CLU_063296_1_0_1"/>
<dbReference type="PANTHER" id="PTHR24074">
    <property type="entry name" value="CO-CHAPERONE PROTEIN DJLA"/>
    <property type="match status" value="1"/>
</dbReference>
<dbReference type="FunCoup" id="W3WR42">
    <property type="interactions" value="11"/>
</dbReference>
<dbReference type="InParanoid" id="W3WR42"/>
<dbReference type="OrthoDB" id="445556at2759"/>